<sequence>MRSSLLSIAAVAVVLALCQASNATPIRNIVEPTNDVVEPTRDAVEESSSKSGNSMPLASNEAALSVDNCQKGVCMIYKYPNGIRSIGACSKKTKNGVYLGQKVNDCIERRWHI</sequence>
<evidence type="ECO:0000313" key="3">
    <source>
        <dbReference type="EMBL" id="RKP08559.1"/>
    </source>
</evidence>
<evidence type="ECO:0000256" key="2">
    <source>
        <dbReference type="SAM" id="SignalP"/>
    </source>
</evidence>
<protein>
    <recommendedName>
        <fullName evidence="5">Chitin-binding type-2 domain-containing protein</fullName>
    </recommendedName>
</protein>
<reference evidence="4" key="1">
    <citation type="journal article" date="2018" name="Nat. Microbiol.">
        <title>Leveraging single-cell genomics to expand the fungal tree of life.</title>
        <authorList>
            <person name="Ahrendt S.R."/>
            <person name="Quandt C.A."/>
            <person name="Ciobanu D."/>
            <person name="Clum A."/>
            <person name="Salamov A."/>
            <person name="Andreopoulos B."/>
            <person name="Cheng J.F."/>
            <person name="Woyke T."/>
            <person name="Pelin A."/>
            <person name="Henrissat B."/>
            <person name="Reynolds N.K."/>
            <person name="Benny G.L."/>
            <person name="Smith M.E."/>
            <person name="James T.Y."/>
            <person name="Grigoriev I.V."/>
        </authorList>
    </citation>
    <scope>NUCLEOTIDE SEQUENCE [LARGE SCALE GENOMIC DNA]</scope>
    <source>
        <strain evidence="4">RSA 1356</strain>
    </source>
</reference>
<keyword evidence="2" id="KW-0732">Signal</keyword>
<dbReference type="Proteomes" id="UP000271241">
    <property type="component" value="Unassembled WGS sequence"/>
</dbReference>
<feature type="chain" id="PRO_5020780576" description="Chitin-binding type-2 domain-containing protein" evidence="2">
    <location>
        <begin position="24"/>
        <end position="113"/>
    </location>
</feature>
<evidence type="ECO:0000256" key="1">
    <source>
        <dbReference type="SAM" id="MobiDB-lite"/>
    </source>
</evidence>
<evidence type="ECO:0000313" key="4">
    <source>
        <dbReference type="Proteomes" id="UP000271241"/>
    </source>
</evidence>
<dbReference type="AlphaFoldDB" id="A0A4V1IWS3"/>
<evidence type="ECO:0008006" key="5">
    <source>
        <dbReference type="Google" id="ProtNLM"/>
    </source>
</evidence>
<feature type="signal peptide" evidence="2">
    <location>
        <begin position="1"/>
        <end position="23"/>
    </location>
</feature>
<keyword evidence="4" id="KW-1185">Reference proteome</keyword>
<proteinExistence type="predicted"/>
<gene>
    <name evidence="3" type="ORF">THASP1DRAFT_23465</name>
</gene>
<dbReference type="EMBL" id="KZ992590">
    <property type="protein sequence ID" value="RKP08559.1"/>
    <property type="molecule type" value="Genomic_DNA"/>
</dbReference>
<name>A0A4V1IWS3_9FUNG</name>
<feature type="compositionally biased region" description="Basic and acidic residues" evidence="1">
    <location>
        <begin position="38"/>
        <end position="48"/>
    </location>
</feature>
<accession>A0A4V1IWS3</accession>
<organism evidence="3 4">
    <name type="scientific">Thamnocephalis sphaerospora</name>
    <dbReference type="NCBI Taxonomy" id="78915"/>
    <lineage>
        <taxon>Eukaryota</taxon>
        <taxon>Fungi</taxon>
        <taxon>Fungi incertae sedis</taxon>
        <taxon>Zoopagomycota</taxon>
        <taxon>Zoopagomycotina</taxon>
        <taxon>Zoopagomycetes</taxon>
        <taxon>Zoopagales</taxon>
        <taxon>Sigmoideomycetaceae</taxon>
        <taxon>Thamnocephalis</taxon>
    </lineage>
</organism>
<feature type="region of interest" description="Disordered" evidence="1">
    <location>
        <begin position="37"/>
        <end position="56"/>
    </location>
</feature>